<dbReference type="Proteomes" id="UP000249447">
    <property type="component" value="Chromosome"/>
</dbReference>
<protein>
    <submittedName>
        <fullName evidence="2">Microcystin-dependent protein</fullName>
    </submittedName>
</protein>
<proteinExistence type="predicted"/>
<dbReference type="InterPro" id="IPR011083">
    <property type="entry name" value="Phage_tail_collar_dom"/>
</dbReference>
<dbReference type="SUPFAM" id="SSF88874">
    <property type="entry name" value="Receptor-binding domain of short tail fibre protein gp12"/>
    <property type="match status" value="1"/>
</dbReference>
<dbReference type="EMBL" id="CP029843">
    <property type="protein sequence ID" value="AWV06156.1"/>
    <property type="molecule type" value="Genomic_DNA"/>
</dbReference>
<dbReference type="OrthoDB" id="9810174at2"/>
<reference evidence="2 3" key="1">
    <citation type="submission" date="2018-05" db="EMBL/GenBank/DDBJ databases">
        <title>The complete genome of Lysobacter maris HZ9B, a marine bacterium antagonistic against terrestrial plant pathogens.</title>
        <authorList>
            <person name="Zhang X.-Q."/>
        </authorList>
    </citation>
    <scope>NUCLEOTIDE SEQUENCE [LARGE SCALE GENOMIC DNA]</scope>
    <source>
        <strain evidence="2 3">HZ9B</strain>
    </source>
</reference>
<dbReference type="RefSeq" id="WP_111265335.1">
    <property type="nucleotide sequence ID" value="NZ_CP029843.1"/>
</dbReference>
<feature type="domain" description="Phage tail collar" evidence="1">
    <location>
        <begin position="7"/>
        <end position="62"/>
    </location>
</feature>
<name>A0A2U9T0M7_9GAMM</name>
<dbReference type="InterPro" id="IPR037053">
    <property type="entry name" value="Phage_tail_collar_dom_sf"/>
</dbReference>
<evidence type="ECO:0000313" key="2">
    <source>
        <dbReference type="EMBL" id="AWV06156.1"/>
    </source>
</evidence>
<dbReference type="KEGG" id="lmb:C9I47_0432"/>
<keyword evidence="3" id="KW-1185">Reference proteome</keyword>
<organism evidence="2 3">
    <name type="scientific">Marilutibacter maris</name>
    <dbReference type="NCBI Taxonomy" id="1605891"/>
    <lineage>
        <taxon>Bacteria</taxon>
        <taxon>Pseudomonadati</taxon>
        <taxon>Pseudomonadota</taxon>
        <taxon>Gammaproteobacteria</taxon>
        <taxon>Lysobacterales</taxon>
        <taxon>Lysobacteraceae</taxon>
        <taxon>Marilutibacter</taxon>
    </lineage>
</organism>
<dbReference type="Gene3D" id="3.90.1340.10">
    <property type="entry name" value="Phage tail collar domain"/>
    <property type="match status" value="1"/>
</dbReference>
<evidence type="ECO:0000259" key="1">
    <source>
        <dbReference type="Pfam" id="PF07484"/>
    </source>
</evidence>
<sequence length="180" mass="18608">MTQPFIGEIQMFGFNFNPRGWAFCNGATLPISQNTALFSLIGTNYGGNGQSTFQLPNFAGRAGTQQGRGPGLSTRMLGEPFGTDSVALATSQIPSHSHGAVAFSQSAAGSGSHSPVDNGGLSFLATSTASKTYIEPPPNTQMAANMVGMSSGNGSPHPNQQPYLGVNFCIALVGVYPSFP</sequence>
<dbReference type="AlphaFoldDB" id="A0A2U9T0M7"/>
<accession>A0A2U9T0M7</accession>
<dbReference type="Pfam" id="PF07484">
    <property type="entry name" value="Collar"/>
    <property type="match status" value="1"/>
</dbReference>
<gene>
    <name evidence="2" type="ORF">C9I47_0432</name>
</gene>
<evidence type="ECO:0000313" key="3">
    <source>
        <dbReference type="Proteomes" id="UP000249447"/>
    </source>
</evidence>